<evidence type="ECO:0000256" key="1">
    <source>
        <dbReference type="SAM" id="Phobius"/>
    </source>
</evidence>
<gene>
    <name evidence="2" type="primary">ABSGL_07440.1 scaffold 8890</name>
</gene>
<keyword evidence="1" id="KW-1133">Transmembrane helix</keyword>
<protein>
    <submittedName>
        <fullName evidence="2">Uncharacterized protein</fullName>
    </submittedName>
</protein>
<sequence length="155" mass="16645">MKFFNMVSPSNVGLSTNFKQKAFVGSTVSLCMGMAALGTASFFGYNGRYMVSSAVSLVALLGAQQLIAKEPFPALLYQSSASHANTPLEHLRLLNNSPPTMSIHPISTLSVTINISLSISPGLTVMAYTTPYLSPPQLYPTVNHQSYHYTSIPPS</sequence>
<reference evidence="2" key="1">
    <citation type="submission" date="2016-04" db="EMBL/GenBank/DDBJ databases">
        <authorList>
            <person name="Evans L.H."/>
            <person name="Alamgir A."/>
            <person name="Owens N."/>
            <person name="Weber N.D."/>
            <person name="Virtaneva K."/>
            <person name="Barbian K."/>
            <person name="Babar A."/>
            <person name="Rosenke K."/>
        </authorList>
    </citation>
    <scope>NUCLEOTIDE SEQUENCE [LARGE SCALE GENOMIC DNA]</scope>
    <source>
        <strain evidence="2">CBS 101.48</strain>
    </source>
</reference>
<dbReference type="EMBL" id="LT553587">
    <property type="protein sequence ID" value="SAM01691.1"/>
    <property type="molecule type" value="Genomic_DNA"/>
</dbReference>
<keyword evidence="1" id="KW-0472">Membrane</keyword>
<keyword evidence="3" id="KW-1185">Reference proteome</keyword>
<name>A0A163JJW0_ABSGL</name>
<evidence type="ECO:0000313" key="3">
    <source>
        <dbReference type="Proteomes" id="UP000078561"/>
    </source>
</evidence>
<organism evidence="2">
    <name type="scientific">Absidia glauca</name>
    <name type="common">Pin mould</name>
    <dbReference type="NCBI Taxonomy" id="4829"/>
    <lineage>
        <taxon>Eukaryota</taxon>
        <taxon>Fungi</taxon>
        <taxon>Fungi incertae sedis</taxon>
        <taxon>Mucoromycota</taxon>
        <taxon>Mucoromycotina</taxon>
        <taxon>Mucoromycetes</taxon>
        <taxon>Mucorales</taxon>
        <taxon>Cunninghamellaceae</taxon>
        <taxon>Absidia</taxon>
    </lineage>
</organism>
<keyword evidence="1" id="KW-0812">Transmembrane</keyword>
<accession>A0A163JJW0</accession>
<dbReference type="OrthoDB" id="2255563at2759"/>
<dbReference type="InParanoid" id="A0A163JJW0"/>
<proteinExistence type="predicted"/>
<evidence type="ECO:0000313" key="2">
    <source>
        <dbReference type="EMBL" id="SAM01691.1"/>
    </source>
</evidence>
<feature type="transmembrane region" description="Helical" evidence="1">
    <location>
        <begin position="21"/>
        <end position="43"/>
    </location>
</feature>
<dbReference type="AlphaFoldDB" id="A0A163JJW0"/>
<dbReference type="Proteomes" id="UP000078561">
    <property type="component" value="Unassembled WGS sequence"/>
</dbReference>